<evidence type="ECO:0000313" key="3">
    <source>
        <dbReference type="EMBL" id="KAK1390469.1"/>
    </source>
</evidence>
<reference evidence="3" key="2">
    <citation type="submission" date="2023-05" db="EMBL/GenBank/DDBJ databases">
        <authorList>
            <person name="Schelkunov M.I."/>
        </authorList>
    </citation>
    <scope>NUCLEOTIDE SEQUENCE</scope>
    <source>
        <strain evidence="3">Hsosn_3</strain>
        <tissue evidence="3">Leaf</tissue>
    </source>
</reference>
<sequence length="182" mass="20429">MLIHPYIVELEKQSTCAIKLTNVSDRNLVAFKVNTTLPVNCCVYPNIGLIKPNSTCNLTVIIQAQSSCIDYMRCNDKFLIQTKIVPFRTNQDDVTPDMFADDSVSFIEENTLWVVPVPPLTQAHSPVSNLTIHKDLLWAKLDSLEAEFNTSKPKEVGCTTTRVNVKPIVNQFLRALGILFMS</sequence>
<dbReference type="EMBL" id="JAUIZM010000004">
    <property type="protein sequence ID" value="KAK1390469.1"/>
    <property type="molecule type" value="Genomic_DNA"/>
</dbReference>
<dbReference type="AlphaFoldDB" id="A0AAD8MZ58"/>
<dbReference type="GO" id="GO:0005789">
    <property type="term" value="C:endoplasmic reticulum membrane"/>
    <property type="evidence" value="ECO:0007669"/>
    <property type="project" value="InterPro"/>
</dbReference>
<dbReference type="GO" id="GO:0090158">
    <property type="term" value="P:endoplasmic reticulum membrane organization"/>
    <property type="evidence" value="ECO:0007669"/>
    <property type="project" value="TreeGrafter"/>
</dbReference>
<accession>A0AAD8MZ58</accession>
<comment type="similarity">
    <text evidence="1">Belongs to the VAMP-associated protein (VAP) (TC 9.B.17) family.</text>
</comment>
<dbReference type="PROSITE" id="PS50202">
    <property type="entry name" value="MSP"/>
    <property type="match status" value="1"/>
</dbReference>
<proteinExistence type="inferred from homology"/>
<comment type="caution">
    <text evidence="3">The sequence shown here is derived from an EMBL/GenBank/DDBJ whole genome shotgun (WGS) entry which is preliminary data.</text>
</comment>
<dbReference type="GO" id="GO:0005886">
    <property type="term" value="C:plasma membrane"/>
    <property type="evidence" value="ECO:0007669"/>
    <property type="project" value="TreeGrafter"/>
</dbReference>
<reference evidence="3" key="1">
    <citation type="submission" date="2023-02" db="EMBL/GenBank/DDBJ databases">
        <title>Genome of toxic invasive species Heracleum sosnowskyi carries increased number of genes despite the absence of recent whole-genome duplications.</title>
        <authorList>
            <person name="Schelkunov M."/>
            <person name="Shtratnikova V."/>
            <person name="Makarenko M."/>
            <person name="Klepikova A."/>
            <person name="Omelchenko D."/>
            <person name="Novikova G."/>
            <person name="Obukhova E."/>
            <person name="Bogdanov V."/>
            <person name="Penin A."/>
            <person name="Logacheva M."/>
        </authorList>
    </citation>
    <scope>NUCLEOTIDE SEQUENCE</scope>
    <source>
        <strain evidence="3">Hsosn_3</strain>
        <tissue evidence="3">Leaf</tissue>
    </source>
</reference>
<dbReference type="PANTHER" id="PTHR10809:SF148">
    <property type="entry name" value="OS01G0936800 PROTEIN"/>
    <property type="match status" value="1"/>
</dbReference>
<gene>
    <name evidence="3" type="ORF">POM88_018647</name>
</gene>
<organism evidence="3 4">
    <name type="scientific">Heracleum sosnowskyi</name>
    <dbReference type="NCBI Taxonomy" id="360622"/>
    <lineage>
        <taxon>Eukaryota</taxon>
        <taxon>Viridiplantae</taxon>
        <taxon>Streptophyta</taxon>
        <taxon>Embryophyta</taxon>
        <taxon>Tracheophyta</taxon>
        <taxon>Spermatophyta</taxon>
        <taxon>Magnoliopsida</taxon>
        <taxon>eudicotyledons</taxon>
        <taxon>Gunneridae</taxon>
        <taxon>Pentapetalae</taxon>
        <taxon>asterids</taxon>
        <taxon>campanulids</taxon>
        <taxon>Apiales</taxon>
        <taxon>Apiaceae</taxon>
        <taxon>Apioideae</taxon>
        <taxon>apioid superclade</taxon>
        <taxon>Tordylieae</taxon>
        <taxon>Tordyliinae</taxon>
        <taxon>Heracleum</taxon>
    </lineage>
</organism>
<dbReference type="Pfam" id="PF00635">
    <property type="entry name" value="Motile_Sperm"/>
    <property type="match status" value="1"/>
</dbReference>
<protein>
    <recommendedName>
        <fullName evidence="2">MSP domain-containing protein</fullName>
    </recommendedName>
</protein>
<evidence type="ECO:0000259" key="2">
    <source>
        <dbReference type="PROSITE" id="PS50202"/>
    </source>
</evidence>
<evidence type="ECO:0000313" key="4">
    <source>
        <dbReference type="Proteomes" id="UP001237642"/>
    </source>
</evidence>
<name>A0AAD8MZ58_9APIA</name>
<keyword evidence="4" id="KW-1185">Reference proteome</keyword>
<dbReference type="InterPro" id="IPR016763">
    <property type="entry name" value="VAP"/>
</dbReference>
<dbReference type="InterPro" id="IPR000535">
    <property type="entry name" value="MSP_dom"/>
</dbReference>
<dbReference type="PANTHER" id="PTHR10809">
    <property type="entry name" value="VESICLE-ASSOCIATED MEMBRANE PROTEIN-ASSOCIATED PROTEIN"/>
    <property type="match status" value="1"/>
</dbReference>
<dbReference type="SUPFAM" id="SSF49354">
    <property type="entry name" value="PapD-like"/>
    <property type="match status" value="1"/>
</dbReference>
<evidence type="ECO:0000256" key="1">
    <source>
        <dbReference type="ARBA" id="ARBA00008932"/>
    </source>
</evidence>
<dbReference type="InterPro" id="IPR013783">
    <property type="entry name" value="Ig-like_fold"/>
</dbReference>
<feature type="domain" description="MSP" evidence="2">
    <location>
        <begin position="1"/>
        <end position="117"/>
    </location>
</feature>
<dbReference type="Gene3D" id="2.60.40.10">
    <property type="entry name" value="Immunoglobulins"/>
    <property type="match status" value="1"/>
</dbReference>
<dbReference type="GO" id="GO:0061817">
    <property type="term" value="P:endoplasmic reticulum-plasma membrane tethering"/>
    <property type="evidence" value="ECO:0007669"/>
    <property type="project" value="TreeGrafter"/>
</dbReference>
<dbReference type="Proteomes" id="UP001237642">
    <property type="component" value="Unassembled WGS sequence"/>
</dbReference>
<dbReference type="InterPro" id="IPR008962">
    <property type="entry name" value="PapD-like_sf"/>
</dbReference>